<evidence type="ECO:0000259" key="10">
    <source>
        <dbReference type="Pfam" id="PF03520"/>
    </source>
</evidence>
<dbReference type="GeneID" id="106474429"/>
<dbReference type="InterPro" id="IPR003937">
    <property type="entry name" value="K_chnl_volt-dep_KCNQ"/>
</dbReference>
<proteinExistence type="predicted"/>
<evidence type="ECO:0000256" key="2">
    <source>
        <dbReference type="ARBA" id="ARBA00022448"/>
    </source>
</evidence>
<accession>A0ABM1TRD6</accession>
<evidence type="ECO:0000313" key="11">
    <source>
        <dbReference type="Proteomes" id="UP000694941"/>
    </source>
</evidence>
<keyword evidence="3" id="KW-1003">Cell membrane</keyword>
<evidence type="ECO:0000256" key="7">
    <source>
        <dbReference type="ARBA" id="ARBA00034430"/>
    </source>
</evidence>
<dbReference type="PANTHER" id="PTHR47735">
    <property type="entry name" value="POTASSIUM VOLTAGE-GATED CHANNEL SUBFAMILY KQT MEMBER 4"/>
    <property type="match status" value="1"/>
</dbReference>
<dbReference type="Proteomes" id="UP000694941">
    <property type="component" value="Unplaced"/>
</dbReference>
<feature type="region of interest" description="Disordered" evidence="9">
    <location>
        <begin position="31"/>
        <end position="85"/>
    </location>
</feature>
<dbReference type="RefSeq" id="XP_022258442.1">
    <property type="nucleotide sequence ID" value="XM_022402734.1"/>
</dbReference>
<evidence type="ECO:0000256" key="3">
    <source>
        <dbReference type="ARBA" id="ARBA00022475"/>
    </source>
</evidence>
<dbReference type="Gene3D" id="6.10.140.1910">
    <property type="match status" value="1"/>
</dbReference>
<gene>
    <name evidence="12" type="primary">LOC106474429</name>
</gene>
<name>A0ABM1TRD6_LIMPO</name>
<feature type="domain" description="Potassium channel voltage dependent KCNQ C-terminal" evidence="10">
    <location>
        <begin position="69"/>
        <end position="195"/>
    </location>
</feature>
<organism evidence="11 12">
    <name type="scientific">Limulus polyphemus</name>
    <name type="common">Atlantic horseshoe crab</name>
    <dbReference type="NCBI Taxonomy" id="6850"/>
    <lineage>
        <taxon>Eukaryota</taxon>
        <taxon>Metazoa</taxon>
        <taxon>Ecdysozoa</taxon>
        <taxon>Arthropoda</taxon>
        <taxon>Chelicerata</taxon>
        <taxon>Merostomata</taxon>
        <taxon>Xiphosura</taxon>
        <taxon>Limulidae</taxon>
        <taxon>Limulus</taxon>
    </lineage>
</organism>
<reference evidence="12" key="1">
    <citation type="submission" date="2025-08" db="UniProtKB">
        <authorList>
            <consortium name="RefSeq"/>
        </authorList>
    </citation>
    <scope>IDENTIFICATION</scope>
    <source>
        <tissue evidence="12">Muscle</tissue>
    </source>
</reference>
<feature type="compositionally biased region" description="Basic and acidic residues" evidence="9">
    <location>
        <begin position="65"/>
        <end position="77"/>
    </location>
</feature>
<keyword evidence="6" id="KW-0407">Ion channel</keyword>
<evidence type="ECO:0000256" key="9">
    <source>
        <dbReference type="SAM" id="MobiDB-lite"/>
    </source>
</evidence>
<comment type="catalytic activity">
    <reaction evidence="7">
        <text>K(+)(in) = K(+)(out)</text>
        <dbReference type="Rhea" id="RHEA:29463"/>
        <dbReference type="ChEBI" id="CHEBI:29103"/>
    </reaction>
</comment>
<feature type="non-terminal residue" evidence="12">
    <location>
        <position position="1"/>
    </location>
</feature>
<keyword evidence="4" id="KW-0630">Potassium</keyword>
<keyword evidence="8" id="KW-0175">Coiled coil</keyword>
<comment type="subcellular location">
    <subcellularLocation>
        <location evidence="1">Cell membrane</location>
        <topology evidence="1">Multi-pass membrane protein</topology>
    </subcellularLocation>
</comment>
<feature type="coiled-coil region" evidence="8">
    <location>
        <begin position="172"/>
        <end position="199"/>
    </location>
</feature>
<feature type="compositionally biased region" description="Polar residues" evidence="9">
    <location>
        <begin position="52"/>
        <end position="64"/>
    </location>
</feature>
<evidence type="ECO:0000313" key="12">
    <source>
        <dbReference type="RefSeq" id="XP_022258442.1"/>
    </source>
</evidence>
<keyword evidence="11" id="KW-1185">Reference proteome</keyword>
<evidence type="ECO:0000256" key="5">
    <source>
        <dbReference type="ARBA" id="ARBA00023065"/>
    </source>
</evidence>
<evidence type="ECO:0000256" key="1">
    <source>
        <dbReference type="ARBA" id="ARBA00004651"/>
    </source>
</evidence>
<keyword evidence="3" id="KW-0472">Membrane</keyword>
<dbReference type="Pfam" id="PF03520">
    <property type="entry name" value="KCNQ_channel"/>
    <property type="match status" value="1"/>
</dbReference>
<keyword evidence="2" id="KW-0813">Transport</keyword>
<dbReference type="InterPro" id="IPR013821">
    <property type="entry name" value="K_chnl_volt-dep_KCNQ_C"/>
</dbReference>
<evidence type="ECO:0000256" key="8">
    <source>
        <dbReference type="SAM" id="Coils"/>
    </source>
</evidence>
<sequence>KLHGHVHRYVGYRFKHNTSFVTRLSTIRRHKPPSATYGYSPSPKSRFGECPSESTGGRTNTNEDNVSKEIDVAKRNSDDDEKEEPNVTVLTKQHKTAIRALRKIKYFVARRKFKEALKPYDVKDVIEQYSSGHVDLLGRVKNLQGRLDLILGKTGSRAKDVYQSKISLASRIVKVERTIEDIESKLDQLIEMYLEDRQRWNPPVTSNNLSPSYSIMTLAPPPSPVPPSVPSFSILPSQPKFRYNLVDKNELNSHVTKNPSRPIQRGNSDLSQRLKKKVKLCHSLDTNTRVSEQLRRSAESDSYLCPSIQIESENQVDFQNTLQTSVTSVGACSEASTDMECLVISEGDTDSSPEESDVTRFLTDSDCDVSTITVILPEKLSSSRKQVKDLKT</sequence>
<keyword evidence="5" id="KW-0406">Ion transport</keyword>
<evidence type="ECO:0000256" key="6">
    <source>
        <dbReference type="ARBA" id="ARBA00023303"/>
    </source>
</evidence>
<protein>
    <submittedName>
        <fullName evidence="12">Uncharacterized protein LOC106474429</fullName>
    </submittedName>
</protein>
<evidence type="ECO:0000256" key="4">
    <source>
        <dbReference type="ARBA" id="ARBA00022958"/>
    </source>
</evidence>
<dbReference type="PANTHER" id="PTHR47735:SF9">
    <property type="entry name" value="POTASSIUM VOLTAGE-GATED CHANNEL SUBFAMILY KQT MEMBER 4-LIKE ISOFORM X1"/>
    <property type="match status" value="1"/>
</dbReference>